<sequence>MDLTRFVDSIKLKIENFKANFNENLEKTELINLEAKYDNNIKILTDVEDIKYVEISKPLLNKICKELLTTIPEYKDVDSKAFFTRKNCWEWELGIIYLLLLKN</sequence>
<dbReference type="PATRIC" id="fig|838561.3.peg.546"/>
<keyword evidence="2" id="KW-1185">Reference proteome</keyword>
<proteinExistence type="predicted"/>
<accession>W6AW10</accession>
<protein>
    <submittedName>
        <fullName evidence="1">Uncharacterized protein</fullName>
    </submittedName>
</protein>
<dbReference type="EMBL" id="CP006720">
    <property type="protein sequence ID" value="AHI57909.1"/>
    <property type="molecule type" value="Genomic_DNA"/>
</dbReference>
<name>W6AW10_9MOLU</name>
<dbReference type="KEGG" id="smia:P344_02820"/>
<dbReference type="AlphaFoldDB" id="W6AW10"/>
<organism evidence="1 2">
    <name type="scientific">Spiroplasma mirum ATCC 29335</name>
    <dbReference type="NCBI Taxonomy" id="838561"/>
    <lineage>
        <taxon>Bacteria</taxon>
        <taxon>Bacillati</taxon>
        <taxon>Mycoplasmatota</taxon>
        <taxon>Mollicutes</taxon>
        <taxon>Entomoplasmatales</taxon>
        <taxon>Spiroplasmataceae</taxon>
        <taxon>Spiroplasma</taxon>
    </lineage>
</organism>
<evidence type="ECO:0000313" key="2">
    <source>
        <dbReference type="Proteomes" id="UP000019260"/>
    </source>
</evidence>
<gene>
    <name evidence="1" type="ORF">P344_02820</name>
</gene>
<dbReference type="Proteomes" id="UP000019260">
    <property type="component" value="Chromosome"/>
</dbReference>
<evidence type="ECO:0000313" key="1">
    <source>
        <dbReference type="EMBL" id="AHI57909.1"/>
    </source>
</evidence>
<dbReference type="HOGENOM" id="CLU_2262068_0_0_14"/>
<reference evidence="1 2" key="1">
    <citation type="submission" date="2013-09" db="EMBL/GenBank/DDBJ databases">
        <title>Complete genome sequence of Spiroplasma mirum suckling mouse cataract agent.</title>
        <authorList>
            <person name="Landry C.A."/>
            <person name="Bastian F.O."/>
            <person name="Thune R.L."/>
        </authorList>
    </citation>
    <scope>NUCLEOTIDE SEQUENCE [LARGE SCALE GENOMIC DNA]</scope>
    <source>
        <strain evidence="1 2">SMCA</strain>
    </source>
</reference>